<protein>
    <submittedName>
        <fullName evidence="2">Uncharacterized protein</fullName>
    </submittedName>
</protein>
<dbReference type="SUPFAM" id="SSF51126">
    <property type="entry name" value="Pectin lyase-like"/>
    <property type="match status" value="1"/>
</dbReference>
<dbReference type="EMBL" id="JAPTGB010000002">
    <property type="protein sequence ID" value="MCZ0859885.1"/>
    <property type="molecule type" value="Genomic_DNA"/>
</dbReference>
<evidence type="ECO:0000313" key="2">
    <source>
        <dbReference type="EMBL" id="MCZ0859885.1"/>
    </source>
</evidence>
<accession>A0ABT4IDR2</accession>
<comment type="caution">
    <text evidence="2">The sequence shown here is derived from an EMBL/GenBank/DDBJ whole genome shotgun (WGS) entry which is preliminary data.</text>
</comment>
<proteinExistence type="predicted"/>
<evidence type="ECO:0000256" key="1">
    <source>
        <dbReference type="SAM" id="MobiDB-lite"/>
    </source>
</evidence>
<dbReference type="RefSeq" id="WP_268924103.1">
    <property type="nucleotide sequence ID" value="NZ_JAPTGB010000002.1"/>
</dbReference>
<feature type="compositionally biased region" description="Basic and acidic residues" evidence="1">
    <location>
        <begin position="192"/>
        <end position="216"/>
    </location>
</feature>
<feature type="compositionally biased region" description="Basic and acidic residues" evidence="1">
    <location>
        <begin position="142"/>
        <end position="159"/>
    </location>
</feature>
<dbReference type="Gene3D" id="2.160.20.110">
    <property type="match status" value="1"/>
</dbReference>
<organism evidence="2 3">
    <name type="scientific">Methanocorpusculum petauri</name>
    <dbReference type="NCBI Taxonomy" id="3002863"/>
    <lineage>
        <taxon>Archaea</taxon>
        <taxon>Methanobacteriati</taxon>
        <taxon>Methanobacteriota</taxon>
        <taxon>Stenosarchaea group</taxon>
        <taxon>Methanomicrobia</taxon>
        <taxon>Methanomicrobiales</taxon>
        <taxon>Methanocorpusculaceae</taxon>
        <taxon>Methanocorpusculum</taxon>
    </lineage>
</organism>
<reference evidence="2" key="1">
    <citation type="submission" date="2022-12" db="EMBL/GenBank/DDBJ databases">
        <title>Isolation and characterisation of novel Methanocorpusculum spp. from native Australian herbivores indicates the genus is ancestrally host-associated.</title>
        <authorList>
            <person name="Volmer J.G."/>
            <person name="Soo R.M."/>
            <person name="Evans P.N."/>
            <person name="Hoedt E.C."/>
            <person name="Astorga Alsina A.L."/>
            <person name="Woodcroft B.J."/>
            <person name="Tyson G.W."/>
            <person name="Hugenholtz P."/>
            <person name="Morrison M."/>
        </authorList>
    </citation>
    <scope>NUCLEOTIDE SEQUENCE</scope>
    <source>
        <strain evidence="2">MG</strain>
    </source>
</reference>
<feature type="region of interest" description="Disordered" evidence="1">
    <location>
        <begin position="134"/>
        <end position="166"/>
    </location>
</feature>
<dbReference type="Proteomes" id="UP001141422">
    <property type="component" value="Unassembled WGS sequence"/>
</dbReference>
<feature type="region of interest" description="Disordered" evidence="1">
    <location>
        <begin position="184"/>
        <end position="216"/>
    </location>
</feature>
<evidence type="ECO:0000313" key="3">
    <source>
        <dbReference type="Proteomes" id="UP001141422"/>
    </source>
</evidence>
<name>A0ABT4IDR2_9EURY</name>
<dbReference type="InterPro" id="IPR011050">
    <property type="entry name" value="Pectin_lyase_fold/virulence"/>
</dbReference>
<sequence>MKKLILIFIAVLLFFSGISGAGATESHITTVTDLQAIQNDLNGTYYLSNDLDLSGATFIPLGSEDTPFTGTFEGNGHTLTHLTLNQGSGVGIGIFACSNGTIRNLTLKNIMINSTSADYAGGLVGWNKPEGTYLRKNQKKKTASDSRKQKGAEGTHEGPKLGYCQRSATPLGCYKIKYDTRAYKPPTARTESAPDRKPLNKNLPKDTSIRNGREHE</sequence>
<gene>
    <name evidence="2" type="ORF">O0S10_01420</name>
</gene>
<keyword evidence="3" id="KW-1185">Reference proteome</keyword>